<protein>
    <submittedName>
        <fullName evidence="1">Uncharacterized protein</fullName>
    </submittedName>
</protein>
<dbReference type="EMBL" id="ML769987">
    <property type="protein sequence ID" value="KAE9385420.1"/>
    <property type="molecule type" value="Genomic_DNA"/>
</dbReference>
<sequence>MTEDLVQLVTNTIRLSLREKVKVEMTRVISETMKRQVCDTLSVKIEEVFAAAKKSVLVSCSTVIDEAVNKVTIECTKSIIEPIGDDVVSRMSFRVVFQNGSASGYHTASEFFCMPPNSQNTGQGHCWANDDQSRLQIGLLTLTAIAATVSGLAKMRPGLAGARRQLTGLGTPNRSAGGAVEKTESYRMRDVREIILGYRWWKFWFKSVRRPGMRQFKTFLDTQHNGGRITIGSEGTVKEERAIPILHVQLIWSDHQSLETHRLTTRKSFANQLFSWLAFYSTT</sequence>
<evidence type="ECO:0000313" key="2">
    <source>
        <dbReference type="Proteomes" id="UP000799118"/>
    </source>
</evidence>
<organism evidence="1 2">
    <name type="scientific">Gymnopus androsaceus JB14</name>
    <dbReference type="NCBI Taxonomy" id="1447944"/>
    <lineage>
        <taxon>Eukaryota</taxon>
        <taxon>Fungi</taxon>
        <taxon>Dikarya</taxon>
        <taxon>Basidiomycota</taxon>
        <taxon>Agaricomycotina</taxon>
        <taxon>Agaricomycetes</taxon>
        <taxon>Agaricomycetidae</taxon>
        <taxon>Agaricales</taxon>
        <taxon>Marasmiineae</taxon>
        <taxon>Omphalotaceae</taxon>
        <taxon>Gymnopus</taxon>
    </lineage>
</organism>
<name>A0A6A4GJ75_9AGAR</name>
<dbReference type="Proteomes" id="UP000799118">
    <property type="component" value="Unassembled WGS sequence"/>
</dbReference>
<proteinExistence type="predicted"/>
<evidence type="ECO:0000313" key="1">
    <source>
        <dbReference type="EMBL" id="KAE9385420.1"/>
    </source>
</evidence>
<keyword evidence="2" id="KW-1185">Reference proteome</keyword>
<accession>A0A6A4GJ75</accession>
<reference evidence="1" key="1">
    <citation type="journal article" date="2019" name="Environ. Microbiol.">
        <title>Fungal ecological strategies reflected in gene transcription - a case study of two litter decomposers.</title>
        <authorList>
            <person name="Barbi F."/>
            <person name="Kohler A."/>
            <person name="Barry K."/>
            <person name="Baskaran P."/>
            <person name="Daum C."/>
            <person name="Fauchery L."/>
            <person name="Ihrmark K."/>
            <person name="Kuo A."/>
            <person name="LaButti K."/>
            <person name="Lipzen A."/>
            <person name="Morin E."/>
            <person name="Grigoriev I.V."/>
            <person name="Henrissat B."/>
            <person name="Lindahl B."/>
            <person name="Martin F."/>
        </authorList>
    </citation>
    <scope>NUCLEOTIDE SEQUENCE</scope>
    <source>
        <strain evidence="1">JB14</strain>
    </source>
</reference>
<gene>
    <name evidence="1" type="ORF">BT96DRAFT_949852</name>
</gene>
<dbReference type="AlphaFoldDB" id="A0A6A4GJ75"/>